<dbReference type="EMBL" id="VTWU01000005">
    <property type="protein sequence ID" value="KAA9331346.1"/>
    <property type="molecule type" value="Genomic_DNA"/>
</dbReference>
<dbReference type="InterPro" id="IPR013216">
    <property type="entry name" value="Methyltransf_11"/>
</dbReference>
<dbReference type="InterPro" id="IPR029063">
    <property type="entry name" value="SAM-dependent_MTases_sf"/>
</dbReference>
<proteinExistence type="predicted"/>
<dbReference type="GO" id="GO:0008757">
    <property type="term" value="F:S-adenosylmethionine-dependent methyltransferase activity"/>
    <property type="evidence" value="ECO:0007669"/>
    <property type="project" value="InterPro"/>
</dbReference>
<evidence type="ECO:0000313" key="2">
    <source>
        <dbReference type="Proteomes" id="UP000326380"/>
    </source>
</evidence>
<dbReference type="CDD" id="cd02440">
    <property type="entry name" value="AdoMet_MTases"/>
    <property type="match status" value="1"/>
</dbReference>
<reference evidence="1 2" key="1">
    <citation type="submission" date="2019-09" db="EMBL/GenBank/DDBJ databases">
        <title>Genome sequence of Hymenobacter sp. M3.</title>
        <authorList>
            <person name="Srinivasan S."/>
        </authorList>
    </citation>
    <scope>NUCLEOTIDE SEQUENCE [LARGE SCALE GENOMIC DNA]</scope>
    <source>
        <strain evidence="1 2">M3</strain>
    </source>
</reference>
<dbReference type="PANTHER" id="PTHR43464">
    <property type="entry name" value="METHYLTRANSFERASE"/>
    <property type="match status" value="1"/>
</dbReference>
<gene>
    <name evidence="1" type="ORF">F0P96_13950</name>
</gene>
<dbReference type="AlphaFoldDB" id="A0A7L4ZYC1"/>
<dbReference type="SUPFAM" id="SSF53335">
    <property type="entry name" value="S-adenosyl-L-methionine-dependent methyltransferases"/>
    <property type="match status" value="1"/>
</dbReference>
<dbReference type="RefSeq" id="WP_151079523.1">
    <property type="nucleotide sequence ID" value="NZ_CP047647.1"/>
</dbReference>
<accession>A0A7L4ZYC1</accession>
<dbReference type="Pfam" id="PF08241">
    <property type="entry name" value="Methyltransf_11"/>
    <property type="match status" value="1"/>
</dbReference>
<evidence type="ECO:0000313" key="1">
    <source>
        <dbReference type="EMBL" id="KAA9331346.1"/>
    </source>
</evidence>
<keyword evidence="1" id="KW-0489">Methyltransferase</keyword>
<sequence>MDTTYEAHYHQLEENHWWFAARRNIVFNLIRQYAPSPDTAILEIGCSGGPLLLDLRAAGYSNLTGIDVSETGIALARRRGLDSVQVMDGAKLDFPDASFDLLIASDVLEHIEDEDQAVREWLRVLRPGGQLIVFVPAFQFLWSQHDEVNHHYRRYSAKRLRATLERGRFAIERTSYWNSTLFLPVAAMRLLQSVLPKKKAAPSGDLQVIPGGLNKALLTLLRTENRMLRFMDLPVGVSTFIVAKRPAA</sequence>
<keyword evidence="2" id="KW-1185">Reference proteome</keyword>
<dbReference type="GO" id="GO:0032259">
    <property type="term" value="P:methylation"/>
    <property type="evidence" value="ECO:0007669"/>
    <property type="project" value="UniProtKB-KW"/>
</dbReference>
<dbReference type="Gene3D" id="3.40.50.150">
    <property type="entry name" value="Vaccinia Virus protein VP39"/>
    <property type="match status" value="1"/>
</dbReference>
<protein>
    <submittedName>
        <fullName evidence="1">Class I SAM-dependent methyltransferase</fullName>
    </submittedName>
</protein>
<comment type="caution">
    <text evidence="1">The sequence shown here is derived from an EMBL/GenBank/DDBJ whole genome shotgun (WGS) entry which is preliminary data.</text>
</comment>
<name>A0A7L4ZYC1_9BACT</name>
<organism evidence="1 2">
    <name type="scientific">Hymenobacter busanensis</name>
    <dbReference type="NCBI Taxonomy" id="2607656"/>
    <lineage>
        <taxon>Bacteria</taxon>
        <taxon>Pseudomonadati</taxon>
        <taxon>Bacteroidota</taxon>
        <taxon>Cytophagia</taxon>
        <taxon>Cytophagales</taxon>
        <taxon>Hymenobacteraceae</taxon>
        <taxon>Hymenobacter</taxon>
    </lineage>
</organism>
<dbReference type="Proteomes" id="UP000326380">
    <property type="component" value="Unassembled WGS sequence"/>
</dbReference>
<dbReference type="PANTHER" id="PTHR43464:SF94">
    <property type="entry name" value="MALONYL-[ACYL-CARRIER PROTEIN] O-METHYLTRANSFERASE"/>
    <property type="match status" value="1"/>
</dbReference>
<keyword evidence="1" id="KW-0808">Transferase</keyword>